<feature type="domain" description="PSMD12/CSN4-like N-terminal" evidence="1">
    <location>
        <begin position="37"/>
        <end position="224"/>
    </location>
</feature>
<accession>A0A146KHV3</accession>
<dbReference type="InterPro" id="IPR054559">
    <property type="entry name" value="PSMD12-CSN4-like_N"/>
</dbReference>
<sequence>ERLSDVEATKRDLATKTAESLQQQVQKGEIQIQDAFMALHEKERIHRLQADQASAPIYAEEMMRCAIEYQSMQDLISTFKTIYKSRAQSTLAQQLTSQIIKNYLVQTLSKESLTLQLNILEQITTLMKGSIYIENVYIELEIMYIGCLVKSNDIQQAAQHAEQLQTDTASDLPIEKKLEFILKQFEAVALLQNPTRSQLLFQKYNDDLVVKHKDYEKLRQLRHLINLEMAKVYFDIKNLQKLATCWYRAGVATDDKLCLEKALVAAFAFQDKQIIKDVLQHPLKLQCELKELIEANKILSIKTLENIQQFGLQEEVKKGFVVHQLEKIAQSFKVITFVKITQLIEINIEEVEMIIAESSIDVQIDREEETLMFVQEKAKNQSYQMLKGVLDVAYQIYAIESEK</sequence>
<evidence type="ECO:0000259" key="1">
    <source>
        <dbReference type="Pfam" id="PF22241"/>
    </source>
</evidence>
<dbReference type="PANTHER" id="PTHR10855">
    <property type="entry name" value="26S PROTEASOME NON-ATPASE REGULATORY SUBUNIT 12/COP9 SIGNALOSOME COMPLEX SUBUNIT 4"/>
    <property type="match status" value="1"/>
</dbReference>
<evidence type="ECO:0000313" key="2">
    <source>
        <dbReference type="EMBL" id="JAP96242.1"/>
    </source>
</evidence>
<dbReference type="GO" id="GO:0005737">
    <property type="term" value="C:cytoplasm"/>
    <property type="evidence" value="ECO:0007669"/>
    <property type="project" value="TreeGrafter"/>
</dbReference>
<dbReference type="Pfam" id="PF22241">
    <property type="entry name" value="PSMD12-CSN4_N"/>
    <property type="match status" value="1"/>
</dbReference>
<name>A0A146KHV3_9EUKA</name>
<organism evidence="2">
    <name type="scientific">Trepomonas sp. PC1</name>
    <dbReference type="NCBI Taxonomy" id="1076344"/>
    <lineage>
        <taxon>Eukaryota</taxon>
        <taxon>Metamonada</taxon>
        <taxon>Diplomonadida</taxon>
        <taxon>Hexamitidae</taxon>
        <taxon>Hexamitinae</taxon>
        <taxon>Trepomonas</taxon>
    </lineage>
</organism>
<reference evidence="2" key="1">
    <citation type="submission" date="2015-07" db="EMBL/GenBank/DDBJ databases">
        <title>Adaptation to a free-living lifestyle via gene acquisitions in the diplomonad Trepomonas sp. PC1.</title>
        <authorList>
            <person name="Xu F."/>
            <person name="Jerlstrom-Hultqvist J."/>
            <person name="Kolisko M."/>
            <person name="Simpson A.G.B."/>
            <person name="Roger A.J."/>
            <person name="Svard S.G."/>
            <person name="Andersson J.O."/>
        </authorList>
    </citation>
    <scope>NUCLEOTIDE SEQUENCE</scope>
    <source>
        <strain evidence="2">PC1</strain>
    </source>
</reference>
<feature type="non-terminal residue" evidence="2">
    <location>
        <position position="1"/>
    </location>
</feature>
<dbReference type="PANTHER" id="PTHR10855:SF1">
    <property type="entry name" value="26S PROTEASOME NON-ATPASE REGULATORY SUBUNIT 12"/>
    <property type="match status" value="1"/>
</dbReference>
<dbReference type="GO" id="GO:0008541">
    <property type="term" value="C:proteasome regulatory particle, lid subcomplex"/>
    <property type="evidence" value="ECO:0007669"/>
    <property type="project" value="TreeGrafter"/>
</dbReference>
<gene>
    <name evidence="2" type="ORF">TPC1_10485</name>
</gene>
<dbReference type="EMBL" id="GDID01000364">
    <property type="protein sequence ID" value="JAP96242.1"/>
    <property type="molecule type" value="Transcribed_RNA"/>
</dbReference>
<dbReference type="AlphaFoldDB" id="A0A146KHV3"/>
<protein>
    <recommendedName>
        <fullName evidence="1">PSMD12/CSN4-like N-terminal domain-containing protein</fullName>
    </recommendedName>
</protein>
<dbReference type="InterPro" id="IPR040134">
    <property type="entry name" value="PSMD12/CSN4"/>
</dbReference>
<proteinExistence type="predicted"/>